<organism evidence="8 9">
    <name type="scientific">Clostridium aminobutyricum</name>
    <dbReference type="NCBI Taxonomy" id="33953"/>
    <lineage>
        <taxon>Bacteria</taxon>
        <taxon>Bacillati</taxon>
        <taxon>Bacillota</taxon>
        <taxon>Clostridia</taxon>
        <taxon>Eubacteriales</taxon>
        <taxon>Clostridiaceae</taxon>
        <taxon>Clostridium</taxon>
    </lineage>
</organism>
<feature type="transmembrane region" description="Helical" evidence="7">
    <location>
        <begin position="79"/>
        <end position="98"/>
    </location>
</feature>
<dbReference type="EMBL" id="JAFJZZ010000004">
    <property type="protein sequence ID" value="MBN7773756.1"/>
    <property type="molecule type" value="Genomic_DNA"/>
</dbReference>
<evidence type="ECO:0000256" key="1">
    <source>
        <dbReference type="ARBA" id="ARBA00004651"/>
    </source>
</evidence>
<keyword evidence="8" id="KW-0966">Cell projection</keyword>
<evidence type="ECO:0000256" key="3">
    <source>
        <dbReference type="ARBA" id="ARBA00022475"/>
    </source>
</evidence>
<evidence type="ECO:0000256" key="4">
    <source>
        <dbReference type="ARBA" id="ARBA00022692"/>
    </source>
</evidence>
<comment type="subcellular location">
    <subcellularLocation>
        <location evidence="1">Cell membrane</location>
        <topology evidence="1">Multi-pass membrane protein</topology>
    </subcellularLocation>
</comment>
<dbReference type="Pfam" id="PF01311">
    <property type="entry name" value="Bac_export_1"/>
    <property type="match status" value="1"/>
</dbReference>
<evidence type="ECO:0000313" key="8">
    <source>
        <dbReference type="EMBL" id="MBN7773756.1"/>
    </source>
</evidence>
<keyword evidence="8" id="KW-0969">Cilium</keyword>
<proteinExistence type="inferred from homology"/>
<dbReference type="PRINTS" id="PR00953">
    <property type="entry name" value="TYPE3IMRPROT"/>
</dbReference>
<keyword evidence="5 7" id="KW-1133">Transmembrane helix</keyword>
<evidence type="ECO:0000256" key="5">
    <source>
        <dbReference type="ARBA" id="ARBA00022989"/>
    </source>
</evidence>
<feature type="transmembrane region" description="Helical" evidence="7">
    <location>
        <begin position="12"/>
        <end position="31"/>
    </location>
</feature>
<sequence>MQHFLELDNLNAFGLVFMRMLGCIVFNPILGRRSIPRIYLVAMALVLSLLVYTYSDLSSVAPINSTVEYIVLLSKEFCVGFAIGFVVSLFSYIIILGGELMDLQMGFSMSKIYDPASNVSMSVSATVYNVLFILMFFSVNGHLTMMKLFLDLEKIAPYGQVLLGNDLATQMIAVFCQCTILAIKLAMPMIGMQFLLEMGVGILMKAIPQINIFVVNFQAKIFLGLVLIVAMFSPMMNFISDLIEGLFNAISSVARLLG</sequence>
<keyword evidence="9" id="KW-1185">Reference proteome</keyword>
<comment type="similarity">
    <text evidence="2">Belongs to the FliR/MopE/SpaR family.</text>
</comment>
<evidence type="ECO:0000313" key="9">
    <source>
        <dbReference type="Proteomes" id="UP000664545"/>
    </source>
</evidence>
<dbReference type="InterPro" id="IPR002010">
    <property type="entry name" value="T3SS_IM_R"/>
</dbReference>
<feature type="transmembrane region" description="Helical" evidence="7">
    <location>
        <begin position="221"/>
        <end position="239"/>
    </location>
</feature>
<dbReference type="GO" id="GO:0005886">
    <property type="term" value="C:plasma membrane"/>
    <property type="evidence" value="ECO:0007669"/>
    <property type="project" value="UniProtKB-SubCell"/>
</dbReference>
<dbReference type="AlphaFoldDB" id="A0A939IJ52"/>
<dbReference type="PANTHER" id="PTHR30065:SF1">
    <property type="entry name" value="SURFACE PRESENTATION OF ANTIGENS PROTEIN SPAR"/>
    <property type="match status" value="1"/>
</dbReference>
<dbReference type="RefSeq" id="WP_206582593.1">
    <property type="nucleotide sequence ID" value="NZ_JAFJZZ010000004.1"/>
</dbReference>
<evidence type="ECO:0000256" key="6">
    <source>
        <dbReference type="ARBA" id="ARBA00023136"/>
    </source>
</evidence>
<protein>
    <submittedName>
        <fullName evidence="8">Flagellar biosynthetic protein FliR</fullName>
    </submittedName>
</protein>
<dbReference type="Proteomes" id="UP000664545">
    <property type="component" value="Unassembled WGS sequence"/>
</dbReference>
<comment type="caution">
    <text evidence="8">The sequence shown here is derived from an EMBL/GenBank/DDBJ whole genome shotgun (WGS) entry which is preliminary data.</text>
</comment>
<keyword evidence="3" id="KW-1003">Cell membrane</keyword>
<evidence type="ECO:0000256" key="2">
    <source>
        <dbReference type="ARBA" id="ARBA00009772"/>
    </source>
</evidence>
<feature type="transmembrane region" description="Helical" evidence="7">
    <location>
        <begin position="38"/>
        <end position="55"/>
    </location>
</feature>
<keyword evidence="8" id="KW-0282">Flagellum</keyword>
<reference evidence="8" key="1">
    <citation type="submission" date="2021-02" db="EMBL/GenBank/DDBJ databases">
        <title>Abyssanaerobacter marinus gen.nov., sp., nov, anaerobic bacterium isolated from the Onnuri vent field of Indian Ocean and suggestion of Mogibacteriaceae fam. nov., and proposal of reclassification of ambiguous this family's genus member.</title>
        <authorList>
            <person name="Kim Y.J."/>
            <person name="Yang J.-A."/>
        </authorList>
    </citation>
    <scope>NUCLEOTIDE SEQUENCE</scope>
    <source>
        <strain evidence="8">DSM 2634</strain>
    </source>
</reference>
<accession>A0A939IJ52</accession>
<keyword evidence="6 7" id="KW-0472">Membrane</keyword>
<keyword evidence="4 7" id="KW-0812">Transmembrane</keyword>
<dbReference type="PANTHER" id="PTHR30065">
    <property type="entry name" value="FLAGELLAR BIOSYNTHETIC PROTEIN FLIR"/>
    <property type="match status" value="1"/>
</dbReference>
<gene>
    <name evidence="8" type="ORF">JYB65_10315</name>
</gene>
<evidence type="ECO:0000256" key="7">
    <source>
        <dbReference type="SAM" id="Phobius"/>
    </source>
</evidence>
<feature type="transmembrane region" description="Helical" evidence="7">
    <location>
        <begin position="119"/>
        <end position="139"/>
    </location>
</feature>
<name>A0A939IJ52_CLOAM</name>
<dbReference type="GO" id="GO:0006605">
    <property type="term" value="P:protein targeting"/>
    <property type="evidence" value="ECO:0007669"/>
    <property type="project" value="InterPro"/>
</dbReference>
<feature type="transmembrane region" description="Helical" evidence="7">
    <location>
        <begin position="167"/>
        <end position="187"/>
    </location>
</feature>